<name>A0A517LQD4_9PEZI</name>
<dbReference type="Proteomes" id="UP000316270">
    <property type="component" value="Chromosome 18"/>
</dbReference>
<feature type="compositionally biased region" description="Acidic residues" evidence="1">
    <location>
        <begin position="42"/>
        <end position="59"/>
    </location>
</feature>
<feature type="compositionally biased region" description="Pro residues" evidence="1">
    <location>
        <begin position="458"/>
        <end position="472"/>
    </location>
</feature>
<feature type="compositionally biased region" description="Low complexity" evidence="1">
    <location>
        <begin position="235"/>
        <end position="246"/>
    </location>
</feature>
<feature type="compositionally biased region" description="Basic and acidic residues" evidence="1">
    <location>
        <begin position="198"/>
        <end position="208"/>
    </location>
</feature>
<feature type="compositionally biased region" description="Basic residues" evidence="1">
    <location>
        <begin position="361"/>
        <end position="384"/>
    </location>
</feature>
<feature type="region of interest" description="Disordered" evidence="1">
    <location>
        <begin position="795"/>
        <end position="932"/>
    </location>
</feature>
<dbReference type="EMBL" id="CP042202">
    <property type="protein sequence ID" value="QDS77783.1"/>
    <property type="molecule type" value="Genomic_DNA"/>
</dbReference>
<feature type="region of interest" description="Disordered" evidence="1">
    <location>
        <begin position="537"/>
        <end position="562"/>
    </location>
</feature>
<dbReference type="AlphaFoldDB" id="A0A517LQD4"/>
<evidence type="ECO:0000313" key="2">
    <source>
        <dbReference type="EMBL" id="QDS77783.1"/>
    </source>
</evidence>
<feature type="region of interest" description="Disordered" evidence="1">
    <location>
        <begin position="579"/>
        <end position="610"/>
    </location>
</feature>
<feature type="compositionally biased region" description="Pro residues" evidence="1">
    <location>
        <begin position="27"/>
        <end position="36"/>
    </location>
</feature>
<feature type="compositionally biased region" description="Basic and acidic residues" evidence="1">
    <location>
        <begin position="691"/>
        <end position="703"/>
    </location>
</feature>
<evidence type="ECO:0000313" key="3">
    <source>
        <dbReference type="Proteomes" id="UP000316270"/>
    </source>
</evidence>
<evidence type="ECO:0000256" key="1">
    <source>
        <dbReference type="SAM" id="MobiDB-lite"/>
    </source>
</evidence>
<proteinExistence type="predicted"/>
<organism evidence="2 3">
    <name type="scientific">Venturia effusa</name>
    <dbReference type="NCBI Taxonomy" id="50376"/>
    <lineage>
        <taxon>Eukaryota</taxon>
        <taxon>Fungi</taxon>
        <taxon>Dikarya</taxon>
        <taxon>Ascomycota</taxon>
        <taxon>Pezizomycotina</taxon>
        <taxon>Dothideomycetes</taxon>
        <taxon>Pleosporomycetidae</taxon>
        <taxon>Venturiales</taxon>
        <taxon>Venturiaceae</taxon>
        <taxon>Venturia</taxon>
    </lineage>
</organism>
<feature type="compositionally biased region" description="Basic and acidic residues" evidence="1">
    <location>
        <begin position="802"/>
        <end position="826"/>
    </location>
</feature>
<feature type="region of interest" description="Disordered" evidence="1">
    <location>
        <begin position="349"/>
        <end position="517"/>
    </location>
</feature>
<feature type="compositionally biased region" description="Basic and acidic residues" evidence="1">
    <location>
        <begin position="537"/>
        <end position="548"/>
    </location>
</feature>
<feature type="compositionally biased region" description="Low complexity" evidence="1">
    <location>
        <begin position="274"/>
        <end position="285"/>
    </location>
</feature>
<feature type="compositionally biased region" description="Polar residues" evidence="1">
    <location>
        <begin position="394"/>
        <end position="417"/>
    </location>
</feature>
<feature type="compositionally biased region" description="Basic and acidic residues" evidence="1">
    <location>
        <begin position="847"/>
        <end position="887"/>
    </location>
</feature>
<reference evidence="2 3" key="1">
    <citation type="submission" date="2019-07" db="EMBL/GenBank/DDBJ databases">
        <title>Finished genome of Venturia effusa.</title>
        <authorList>
            <person name="Young C.A."/>
            <person name="Cox M.P."/>
            <person name="Ganley A.R.D."/>
            <person name="David W.J."/>
        </authorList>
    </citation>
    <scope>NUCLEOTIDE SEQUENCE [LARGE SCALE GENOMIC DNA]</scope>
    <source>
        <strain evidence="3">albino</strain>
    </source>
</reference>
<sequence>MGPKAPRKASSVKAPSASGRPQRVNKPHPPPAPSRPAQPANEEVEEEHSSEEENEDDGDATYMSAQSEPAKPHKQTVAQKPRPADPVVNEDSDGELSEPNPELANYVPSEAEHDRSATILADQNMEDQDSDAASDVTDIPEGVSKAHVERMKKPVAQDPASTDSDSGRPKRKNDQSHTSPRSKRRKADRKLNLVNANDRVEARDDEGRSGQAVASDHPVTGRGTAQPAPARKVGKPAPATKPTTKPAAEENGKAAPPAAQGNGKGRAVEPVVEPAPIANTNANANGDPDDDDSDDSSDSSISADSDSESDPDDMDLDLNDNAVYDTFQREMGDITQTIGTYVTGTANEAMHRLNAKAKAAEKRRKDRRRQRKMTRRAHASRMARRNREVRPRSPVTTGGTENQTGPKVGGTTTQPLDTSHEAVHQETSGKVDVAVAPTSPKTKPTKPSTNPQPAVHPTEPPQARPPPPPPIGKPSATTEPMGSGKTAQRFCRHKASRDPGGPGCQRQGKNTGPNPLQECGFARCTYAKFCLNCKEGRDSSGKPVESKRGKPPPPGKGIKVEDDEVEAGYRWYCSKSCFRKDKEDGNKDDNDTQVRCRSQTSKEDDEPGCGRKFTWQNMRVGCSRECGKKKFCVDCVNGIVENGNDIKRKGIRIDDEEDDTGGYWFYCSKECKRLDDKETEKGNGEASGKPTDGKPGTDKKSGDDGASDSSSDPDEPHDENHCQNKFCGKPFSKTKKRRQCENPNCVKNKSYCIGCTNKTSLAKSKGEKPSGRWTQNPEKWYCCKECRQPFENQLEEEDLAREEEKPPTTEQRRAERNKKIDEEKALAAKRKKAKDQTDEESDGETDSEAKAEKDKADAAEAGRLKMAAEKKKTADAQKKADKAKEVAAAKAAALAKEVAAEEKAAKKKKKKKEDEKAAAEKSKDPFAAKPKK</sequence>
<protein>
    <submittedName>
        <fullName evidence="2">Uncharacterized protein</fullName>
    </submittedName>
</protein>
<dbReference type="OrthoDB" id="10659525at2759"/>
<keyword evidence="3" id="KW-1185">Reference proteome</keyword>
<feature type="compositionally biased region" description="Acidic residues" evidence="1">
    <location>
        <begin position="837"/>
        <end position="846"/>
    </location>
</feature>
<accession>A0A517LQD4</accession>
<feature type="region of interest" description="Disordered" evidence="1">
    <location>
        <begin position="1"/>
        <end position="322"/>
    </location>
</feature>
<feature type="compositionally biased region" description="Basic and acidic residues" evidence="1">
    <location>
        <begin position="165"/>
        <end position="175"/>
    </location>
</feature>
<feature type="compositionally biased region" description="Basic and acidic residues" evidence="1">
    <location>
        <begin position="912"/>
        <end position="926"/>
    </location>
</feature>
<feature type="compositionally biased region" description="Acidic residues" evidence="1">
    <location>
        <begin position="287"/>
        <end position="297"/>
    </location>
</feature>
<feature type="compositionally biased region" description="Acidic residues" evidence="1">
    <location>
        <begin position="305"/>
        <end position="318"/>
    </location>
</feature>
<feature type="compositionally biased region" description="Low complexity" evidence="1">
    <location>
        <begin position="888"/>
        <end position="897"/>
    </location>
</feature>
<gene>
    <name evidence="2" type="ORF">FKW77_005383</name>
</gene>
<feature type="compositionally biased region" description="Low complexity" evidence="1">
    <location>
        <begin position="437"/>
        <end position="449"/>
    </location>
</feature>
<feature type="region of interest" description="Disordered" evidence="1">
    <location>
        <begin position="675"/>
        <end position="749"/>
    </location>
</feature>
<feature type="compositionally biased region" description="Basic and acidic residues" evidence="1">
    <location>
        <begin position="579"/>
        <end position="594"/>
    </location>
</feature>
<feature type="compositionally biased region" description="Basic and acidic residues" evidence="1">
    <location>
        <begin position="418"/>
        <end position="429"/>
    </location>
</feature>